<evidence type="ECO:0000256" key="9">
    <source>
        <dbReference type="SAM" id="Phobius"/>
    </source>
</evidence>
<feature type="region of interest" description="Disordered" evidence="8">
    <location>
        <begin position="263"/>
        <end position="344"/>
    </location>
</feature>
<evidence type="ECO:0000256" key="5">
    <source>
        <dbReference type="ARBA" id="ARBA00022692"/>
    </source>
</evidence>
<dbReference type="EMBL" id="QEVW01000005">
    <property type="protein sequence ID" value="RAW16606.1"/>
    <property type="molecule type" value="Genomic_DNA"/>
</dbReference>
<dbReference type="Proteomes" id="UP000250642">
    <property type="component" value="Unassembled WGS sequence"/>
</dbReference>
<feature type="transmembrane region" description="Helical" evidence="9">
    <location>
        <begin position="510"/>
        <end position="527"/>
    </location>
</feature>
<feature type="transmembrane region" description="Helical" evidence="9">
    <location>
        <begin position="420"/>
        <end position="441"/>
    </location>
</feature>
<evidence type="ECO:0000256" key="3">
    <source>
        <dbReference type="ARBA" id="ARBA00022676"/>
    </source>
</evidence>
<keyword evidence="7 9" id="KW-0472">Membrane</keyword>
<dbReference type="GO" id="GO:0009103">
    <property type="term" value="P:lipopolysaccharide biosynthetic process"/>
    <property type="evidence" value="ECO:0007669"/>
    <property type="project" value="UniProtKB-ARBA"/>
</dbReference>
<feature type="transmembrane region" description="Helical" evidence="9">
    <location>
        <begin position="453"/>
        <end position="473"/>
    </location>
</feature>
<keyword evidence="5 9" id="KW-0812">Transmembrane</keyword>
<dbReference type="PANTHER" id="PTHR33908">
    <property type="entry name" value="MANNOSYLTRANSFERASE YKCB-RELATED"/>
    <property type="match status" value="1"/>
</dbReference>
<name>A0A329QXA2_9BACL</name>
<proteinExistence type="predicted"/>
<evidence type="ECO:0000256" key="4">
    <source>
        <dbReference type="ARBA" id="ARBA00022679"/>
    </source>
</evidence>
<evidence type="ECO:0000256" key="7">
    <source>
        <dbReference type="ARBA" id="ARBA00023136"/>
    </source>
</evidence>
<evidence type="ECO:0000259" key="11">
    <source>
        <dbReference type="Pfam" id="PF24878"/>
    </source>
</evidence>
<keyword evidence="2" id="KW-1003">Cell membrane</keyword>
<protein>
    <submittedName>
        <fullName evidence="12">4-amino-4-deoxy-L-arabinose transferase</fullName>
    </submittedName>
</protein>
<dbReference type="GO" id="GO:0010041">
    <property type="term" value="P:response to iron(III) ion"/>
    <property type="evidence" value="ECO:0007669"/>
    <property type="project" value="TreeGrafter"/>
</dbReference>
<evidence type="ECO:0000256" key="6">
    <source>
        <dbReference type="ARBA" id="ARBA00022989"/>
    </source>
</evidence>
<keyword evidence="4 12" id="KW-0808">Transferase</keyword>
<feature type="transmembrane region" description="Helical" evidence="9">
    <location>
        <begin position="138"/>
        <end position="154"/>
    </location>
</feature>
<dbReference type="InterPro" id="IPR050297">
    <property type="entry name" value="LipidA_mod_glycosyltrf_83"/>
</dbReference>
<dbReference type="PANTHER" id="PTHR33908:SF3">
    <property type="entry name" value="UNDECAPRENYL PHOSPHATE-ALPHA-4-AMINO-4-DEOXY-L-ARABINOSE ARABINOSYL TRANSFERASE"/>
    <property type="match status" value="1"/>
</dbReference>
<evidence type="ECO:0000256" key="8">
    <source>
        <dbReference type="SAM" id="MobiDB-lite"/>
    </source>
</evidence>
<feature type="transmembrane region" description="Helical" evidence="9">
    <location>
        <begin position="206"/>
        <end position="225"/>
    </location>
</feature>
<feature type="domain" description="Putative mannosyltransferase YkcA/B-like C-terminal" evidence="11">
    <location>
        <begin position="636"/>
        <end position="720"/>
    </location>
</feature>
<feature type="compositionally biased region" description="Low complexity" evidence="8">
    <location>
        <begin position="284"/>
        <end position="307"/>
    </location>
</feature>
<evidence type="ECO:0000313" key="12">
    <source>
        <dbReference type="EMBL" id="RAW16606.1"/>
    </source>
</evidence>
<accession>A0A329QXA2</accession>
<dbReference type="InterPro" id="IPR038731">
    <property type="entry name" value="RgtA/B/C-like"/>
</dbReference>
<sequence length="750" mass="79890">MNNAKRRIDLVLLPIVLLAAFLNGYGIWNDQYANSYYTTAVGSMLRNFHNFFYASLDSAGSVTVDKPPVVFWIQTAFAYVFGLHGWSVILPQALAGIGSVLLIYFMVKPTFGLAAARISALAMATVPVVAAVSRTNNIDSMLVFTLLLGSWFLFKGSKQGSTWRILVAFALIGLAFNMKMLQAYMILPAFYLFYLLAFNAKWRRKIILLIGSTAVLAVVSLSWAVTVDSIPTDERPYIGSSETNSVLELAFGYNGLSRLTGQQNRSANAGMPNASDEGKARGNAASQTSASGQSGSGSAPTGNAPGNGEMGGMNGMTFPGGQMPNGGEMPNGRNFGGGNGGGGMGGMFGTGEKGPLRLFQTELSGQASWFLPIVLLGCIAIFAGLRRRNITDKHKEALFWLAWLLPVAAFFSVAGFFHQYYLIMLAPPVAALTGAGFAAMWSAYRERNGWQAWLLPLSVLLTTIFGWYIMQVYNETIGAGWSIGELIAGILITVILIVMLNRSHPWKQGLIIAGFMVMLIGPTYWAFTPITYGGNSMIPAAGPTGSNGMFGGMGMAMGDRQGDRNGGGMGMAQPNTSNDTDTDQAFPSSDEADPNNAGMGTIPNSGGNMNGGGGMPTTGGRGGAGNRNEEVDTTTLNYLREHNTGETYLFATTDYNQAAPYIIDENEAVITLGGFSGSDPVYSTEKLEQLVKSGQVKYFMVGGMGGRGGSSDIGDWIKEHGTEIPTSEWKTGTDSGSGFGGQTTLYEVKL</sequence>
<feature type="transmembrane region" description="Helical" evidence="9">
    <location>
        <begin position="397"/>
        <end position="414"/>
    </location>
</feature>
<organism evidence="12 13">
    <name type="scientific">Paenibacillus taichungensis</name>
    <dbReference type="NCBI Taxonomy" id="484184"/>
    <lineage>
        <taxon>Bacteria</taxon>
        <taxon>Bacillati</taxon>
        <taxon>Bacillota</taxon>
        <taxon>Bacilli</taxon>
        <taxon>Bacillales</taxon>
        <taxon>Paenibacillaceae</taxon>
        <taxon>Paenibacillus</taxon>
    </lineage>
</organism>
<feature type="region of interest" description="Disordered" evidence="8">
    <location>
        <begin position="562"/>
        <end position="626"/>
    </location>
</feature>
<dbReference type="InterPro" id="IPR056785">
    <property type="entry name" value="YkcA/B-like_C"/>
</dbReference>
<dbReference type="GO" id="GO:0005886">
    <property type="term" value="C:plasma membrane"/>
    <property type="evidence" value="ECO:0007669"/>
    <property type="project" value="UniProtKB-SubCell"/>
</dbReference>
<dbReference type="GO" id="GO:0016763">
    <property type="term" value="F:pentosyltransferase activity"/>
    <property type="evidence" value="ECO:0007669"/>
    <property type="project" value="TreeGrafter"/>
</dbReference>
<gene>
    <name evidence="12" type="ORF">DC345_05705</name>
</gene>
<evidence type="ECO:0000256" key="1">
    <source>
        <dbReference type="ARBA" id="ARBA00004651"/>
    </source>
</evidence>
<dbReference type="RefSeq" id="WP_113052283.1">
    <property type="nucleotide sequence ID" value="NZ_QEVW01000005.1"/>
</dbReference>
<comment type="subcellular location">
    <subcellularLocation>
        <location evidence="1">Cell membrane</location>
        <topology evidence="1">Multi-pass membrane protein</topology>
    </subcellularLocation>
</comment>
<feature type="domain" description="Glycosyltransferase RgtA/B/C/D-like" evidence="10">
    <location>
        <begin position="65"/>
        <end position="223"/>
    </location>
</feature>
<dbReference type="AlphaFoldDB" id="A0A329QXA2"/>
<feature type="compositionally biased region" description="Gly residues" evidence="8">
    <location>
        <begin position="608"/>
        <end position="625"/>
    </location>
</feature>
<evidence type="ECO:0000256" key="2">
    <source>
        <dbReference type="ARBA" id="ARBA00022475"/>
    </source>
</evidence>
<feature type="compositionally biased region" description="Polar residues" evidence="8">
    <location>
        <begin position="573"/>
        <end position="587"/>
    </location>
</feature>
<reference evidence="12 13" key="1">
    <citation type="submission" date="2018-04" db="EMBL/GenBank/DDBJ databases">
        <title>Paenibacillus taichungensis Genome sequencing and assembly.</title>
        <authorList>
            <person name="Xu J."/>
            <person name="Rensing C."/>
            <person name="Mazhar H.S."/>
        </authorList>
    </citation>
    <scope>NUCLEOTIDE SEQUENCE [LARGE SCALE GENOMIC DNA]</scope>
    <source>
        <strain evidence="12 13">NC1</strain>
    </source>
</reference>
<feature type="transmembrane region" description="Helical" evidence="9">
    <location>
        <begin position="161"/>
        <end position="177"/>
    </location>
</feature>
<keyword evidence="3" id="KW-0328">Glycosyltransferase</keyword>
<keyword evidence="6 9" id="KW-1133">Transmembrane helix</keyword>
<feature type="transmembrane region" description="Helical" evidence="9">
    <location>
        <begin position="367"/>
        <end position="385"/>
    </location>
</feature>
<dbReference type="Pfam" id="PF13231">
    <property type="entry name" value="PMT_2"/>
    <property type="match status" value="1"/>
</dbReference>
<feature type="transmembrane region" description="Helical" evidence="9">
    <location>
        <begin position="183"/>
        <end position="199"/>
    </location>
</feature>
<evidence type="ECO:0000313" key="13">
    <source>
        <dbReference type="Proteomes" id="UP000250642"/>
    </source>
</evidence>
<evidence type="ECO:0000259" key="10">
    <source>
        <dbReference type="Pfam" id="PF13231"/>
    </source>
</evidence>
<comment type="caution">
    <text evidence="12">The sequence shown here is derived from an EMBL/GenBank/DDBJ whole genome shotgun (WGS) entry which is preliminary data.</text>
</comment>
<feature type="transmembrane region" description="Helical" evidence="9">
    <location>
        <begin position="479"/>
        <end position="498"/>
    </location>
</feature>
<feature type="compositionally biased region" description="Gly residues" evidence="8">
    <location>
        <begin position="334"/>
        <end position="344"/>
    </location>
</feature>
<dbReference type="Pfam" id="PF24878">
    <property type="entry name" value="YkcB_C"/>
    <property type="match status" value="1"/>
</dbReference>